<organism evidence="1 2">
    <name type="scientific">Cotonvirus japonicus</name>
    <dbReference type="NCBI Taxonomy" id="2811091"/>
    <lineage>
        <taxon>Viruses</taxon>
        <taxon>Varidnaviria</taxon>
        <taxon>Bamfordvirae</taxon>
        <taxon>Nucleocytoviricota</taxon>
        <taxon>Megaviricetes</taxon>
        <taxon>Imitervirales</taxon>
        <taxon>Mimiviridae</taxon>
        <taxon>Megamimivirinae</taxon>
        <taxon>Cotonvirus</taxon>
        <taxon>Cotonvirus japonicum</taxon>
    </lineage>
</organism>
<keyword evidence="2" id="KW-1185">Reference proteome</keyword>
<protein>
    <submittedName>
        <fullName evidence="1">Uncharacterized protein</fullName>
    </submittedName>
</protein>
<evidence type="ECO:0000313" key="2">
    <source>
        <dbReference type="Proteomes" id="UP001321479"/>
    </source>
</evidence>
<proteinExistence type="predicted"/>
<sequence>MACEIRICVDFGFDNLYLGCQGIHLKDFDIESVDKLLELPINTISDKFSGVISEILSYHKNRLKSNNIDTTKLSKHIFCEMVEDIFIINILIADKFIGKIVDFYKVMPPHTDNHKFGVTIPAYFFELNLLAEHLEYIDLFLMLVNRFVVEYDVTIDGDITNNNYVRFMLHRDHYTSSTYGYGYLRNIDSCLESHQRVLKLCPENYVPGEISMPYNRGYFIFINKSAWHNKIITPTDLVRVYE</sequence>
<name>A0ABM7NRH8_9VIRU</name>
<dbReference type="GeneID" id="80557902"/>
<dbReference type="Proteomes" id="UP001321479">
    <property type="component" value="Segment"/>
</dbReference>
<reference evidence="1 2" key="1">
    <citation type="submission" date="2021-02" db="EMBL/GenBank/DDBJ databases">
        <title>Cotonvirus japonicus, which uses Golgi apparatus of host cells for its virion factory, phylogenetically links tailed tupanvirus and icosahedral mimivirus.</title>
        <authorList>
            <person name="Takahashi H."/>
            <person name="Fukaya S."/>
            <person name="Song C."/>
            <person name="Murata K."/>
            <person name="Takemura M."/>
        </authorList>
    </citation>
    <scope>NUCLEOTIDE SEQUENCE [LARGE SCALE GENOMIC DNA]</scope>
</reference>
<evidence type="ECO:0000313" key="1">
    <source>
        <dbReference type="EMBL" id="BCS82697.1"/>
    </source>
</evidence>
<dbReference type="EMBL" id="AP024483">
    <property type="protein sequence ID" value="BCS82697.1"/>
    <property type="molecule type" value="Genomic_DNA"/>
</dbReference>
<dbReference type="RefSeq" id="YP_010841305.1">
    <property type="nucleotide sequence ID" value="NC_079139.1"/>
</dbReference>
<accession>A0ABM7NRH8</accession>